<dbReference type="Proteomes" id="UP000712281">
    <property type="component" value="Unassembled WGS sequence"/>
</dbReference>
<evidence type="ECO:0000313" key="3">
    <source>
        <dbReference type="Proteomes" id="UP000712281"/>
    </source>
</evidence>
<comment type="caution">
    <text evidence="2">The sequence shown here is derived from an EMBL/GenBank/DDBJ whole genome shotgun (WGS) entry which is preliminary data.</text>
</comment>
<name>A0A8S9GY01_BRACR</name>
<feature type="region of interest" description="Disordered" evidence="1">
    <location>
        <begin position="87"/>
        <end position="222"/>
    </location>
</feature>
<feature type="compositionally biased region" description="Basic and acidic residues" evidence="1">
    <location>
        <begin position="157"/>
        <end position="180"/>
    </location>
</feature>
<evidence type="ECO:0000256" key="1">
    <source>
        <dbReference type="SAM" id="MobiDB-lite"/>
    </source>
</evidence>
<sequence length="222" mass="25084">MYPNKAKIGSVFEPDKAPSVGLTLGLLDRPFDLRNSVVFGQFDENPGKAAFSDSNGRIRISVLKSEKGENSRWNALERGVAVTDEEPHYGNWKKEPDRNSEREKSDKERTYDFWLDRSSPSQERSAVGRIRPSERLKSVPSIDASGSDHAPRAYGNWKKEPDRNSEREKSDKERTYDFWLDRSSPSQERSAVGRIRPSERLKSVPSIDASGSDHAPRAVMAC</sequence>
<organism evidence="2 3">
    <name type="scientific">Brassica cretica</name>
    <name type="common">Mustard</name>
    <dbReference type="NCBI Taxonomy" id="69181"/>
    <lineage>
        <taxon>Eukaryota</taxon>
        <taxon>Viridiplantae</taxon>
        <taxon>Streptophyta</taxon>
        <taxon>Embryophyta</taxon>
        <taxon>Tracheophyta</taxon>
        <taxon>Spermatophyta</taxon>
        <taxon>Magnoliopsida</taxon>
        <taxon>eudicotyledons</taxon>
        <taxon>Gunneridae</taxon>
        <taxon>Pentapetalae</taxon>
        <taxon>rosids</taxon>
        <taxon>malvids</taxon>
        <taxon>Brassicales</taxon>
        <taxon>Brassicaceae</taxon>
        <taxon>Brassiceae</taxon>
        <taxon>Brassica</taxon>
    </lineage>
</organism>
<feature type="compositionally biased region" description="Basic and acidic residues" evidence="1">
    <location>
        <begin position="87"/>
        <end position="115"/>
    </location>
</feature>
<protein>
    <submittedName>
        <fullName evidence="2">Uncharacterized protein</fullName>
    </submittedName>
</protein>
<accession>A0A8S9GY01</accession>
<dbReference type="EMBL" id="QGKW02001988">
    <property type="protein sequence ID" value="KAF2549810.1"/>
    <property type="molecule type" value="Genomic_DNA"/>
</dbReference>
<proteinExistence type="predicted"/>
<dbReference type="AlphaFoldDB" id="A0A8S9GY01"/>
<gene>
    <name evidence="2" type="ORF">F2Q68_00034402</name>
</gene>
<reference evidence="2" key="1">
    <citation type="submission" date="2019-12" db="EMBL/GenBank/DDBJ databases">
        <title>Genome sequencing and annotation of Brassica cretica.</title>
        <authorList>
            <person name="Studholme D.J."/>
            <person name="Sarris P.F."/>
        </authorList>
    </citation>
    <scope>NUCLEOTIDE SEQUENCE</scope>
    <source>
        <strain evidence="2">PFS-001/15</strain>
        <tissue evidence="2">Leaf</tissue>
    </source>
</reference>
<evidence type="ECO:0000313" key="2">
    <source>
        <dbReference type="EMBL" id="KAF2549810.1"/>
    </source>
</evidence>